<dbReference type="Pfam" id="PF13302">
    <property type="entry name" value="Acetyltransf_3"/>
    <property type="match status" value="1"/>
</dbReference>
<dbReference type="EMBL" id="CYHE01000004">
    <property type="protein sequence ID" value="CUA95999.1"/>
    <property type="molecule type" value="Genomic_DNA"/>
</dbReference>
<proteinExistence type="predicted"/>
<dbReference type="InterPro" id="IPR016181">
    <property type="entry name" value="Acyl_CoA_acyltransferase"/>
</dbReference>
<keyword evidence="2" id="KW-0808">Transferase</keyword>
<gene>
    <name evidence="2" type="ORF">Ga0061067_104245</name>
</gene>
<dbReference type="SUPFAM" id="SSF55729">
    <property type="entry name" value="Acyl-CoA N-acyltransferases (Nat)"/>
    <property type="match status" value="1"/>
</dbReference>
<dbReference type="PROSITE" id="PS51186">
    <property type="entry name" value="GNAT"/>
    <property type="match status" value="1"/>
</dbReference>
<protein>
    <submittedName>
        <fullName evidence="2">Protein N-acetyltransferase, RimJ/RimL family</fullName>
    </submittedName>
</protein>
<dbReference type="InterPro" id="IPR000182">
    <property type="entry name" value="GNAT_dom"/>
</dbReference>
<dbReference type="GO" id="GO:0016747">
    <property type="term" value="F:acyltransferase activity, transferring groups other than amino-acyl groups"/>
    <property type="evidence" value="ECO:0007669"/>
    <property type="project" value="InterPro"/>
</dbReference>
<accession>A0A0K6HYK6</accession>
<organism evidence="2 3">
    <name type="scientific">Pannonibacter indicus</name>
    <dbReference type="NCBI Taxonomy" id="466044"/>
    <lineage>
        <taxon>Bacteria</taxon>
        <taxon>Pseudomonadati</taxon>
        <taxon>Pseudomonadota</taxon>
        <taxon>Alphaproteobacteria</taxon>
        <taxon>Hyphomicrobiales</taxon>
        <taxon>Stappiaceae</taxon>
        <taxon>Pannonibacter</taxon>
    </lineage>
</organism>
<feature type="domain" description="N-acetyltransferase" evidence="1">
    <location>
        <begin position="9"/>
        <end position="165"/>
    </location>
</feature>
<dbReference type="InterPro" id="IPR051531">
    <property type="entry name" value="N-acetyltransferase"/>
</dbReference>
<keyword evidence="3" id="KW-1185">Reference proteome</keyword>
<dbReference type="AlphaFoldDB" id="A0A0K6HYK6"/>
<reference evidence="3" key="1">
    <citation type="submission" date="2015-08" db="EMBL/GenBank/DDBJ databases">
        <authorList>
            <person name="Varghese N."/>
        </authorList>
    </citation>
    <scope>NUCLEOTIDE SEQUENCE [LARGE SCALE GENOMIC DNA]</scope>
    <source>
        <strain evidence="3">DSM 23407</strain>
    </source>
</reference>
<evidence type="ECO:0000259" key="1">
    <source>
        <dbReference type="PROSITE" id="PS51186"/>
    </source>
</evidence>
<dbReference type="OrthoDB" id="6293260at2"/>
<dbReference type="Proteomes" id="UP000183900">
    <property type="component" value="Unassembled WGS sequence"/>
</dbReference>
<evidence type="ECO:0000313" key="3">
    <source>
        <dbReference type="Proteomes" id="UP000183900"/>
    </source>
</evidence>
<name>A0A0K6HYK6_9HYPH</name>
<dbReference type="Gene3D" id="3.40.630.30">
    <property type="match status" value="1"/>
</dbReference>
<dbReference type="PANTHER" id="PTHR43792:SF1">
    <property type="entry name" value="N-ACETYLTRANSFERASE DOMAIN-CONTAINING PROTEIN"/>
    <property type="match status" value="1"/>
</dbReference>
<dbReference type="PANTHER" id="PTHR43792">
    <property type="entry name" value="GNAT FAMILY, PUTATIVE (AFU_ORTHOLOGUE AFUA_3G00765)-RELATED-RELATED"/>
    <property type="match status" value="1"/>
</dbReference>
<evidence type="ECO:0000313" key="2">
    <source>
        <dbReference type="EMBL" id="CUA95999.1"/>
    </source>
</evidence>
<dbReference type="RefSeq" id="WP_055455498.1">
    <property type="nucleotide sequence ID" value="NZ_CYHE01000004.1"/>
</dbReference>
<sequence>MQPVETARLIIRNFRSSDGEGLYAYLHEPVASCFLSMRLESLEAAEAEAGKRGLDDEYLAVTLKDTGALIGDVFAMQQEDTWSVGWNFNPAYGGAGHALEAARALFTHLFTTCMARRVYAYVEDHNRASQRLCERLGMRKEGLFLDCISFRNDAAGDPVYENTFQFALLRKEWVKGLTLPEG</sequence>